<dbReference type="InterPro" id="IPR011611">
    <property type="entry name" value="PfkB_dom"/>
</dbReference>
<keyword evidence="6" id="KW-1185">Reference proteome</keyword>
<comment type="similarity">
    <text evidence="1">Belongs to the carbohydrate kinase PfkB family.</text>
</comment>
<dbReference type="NCBIfam" id="NF041332">
    <property type="entry name" value="KDG_KDGal_kin_Halo"/>
    <property type="match status" value="1"/>
</dbReference>
<keyword evidence="2" id="KW-0808">Transferase</keyword>
<comment type="caution">
    <text evidence="5">The sequence shown here is derived from an EMBL/GenBank/DDBJ whole genome shotgun (WGS) entry which is preliminary data.</text>
</comment>
<dbReference type="PANTHER" id="PTHR43320">
    <property type="entry name" value="SUGAR KINASE"/>
    <property type="match status" value="1"/>
</dbReference>
<dbReference type="InterPro" id="IPR054871">
    <property type="entry name" value="KDG_KDGal_kin_Halo"/>
</dbReference>
<protein>
    <submittedName>
        <fullName evidence="5">Sugar kinase</fullName>
    </submittedName>
</protein>
<name>A0A6B0TBP9_9EURY</name>
<evidence type="ECO:0000256" key="2">
    <source>
        <dbReference type="ARBA" id="ARBA00022679"/>
    </source>
</evidence>
<dbReference type="SUPFAM" id="SSF53613">
    <property type="entry name" value="Ribokinase-like"/>
    <property type="match status" value="1"/>
</dbReference>
<dbReference type="InterPro" id="IPR029056">
    <property type="entry name" value="Ribokinase-like"/>
</dbReference>
<evidence type="ECO:0000313" key="6">
    <source>
        <dbReference type="Proteomes" id="UP000466535"/>
    </source>
</evidence>
<keyword evidence="3 5" id="KW-0418">Kinase</keyword>
<sequence>MVELVTFGEAMLRLSPPAGERLETAGELRCRVGGAESNVAVAGARLGLETAWLSKLPDSPLGRRVQTALRKHGTDPRIVWAEEGRQGTYYLERGARPRASRVVYDRENTPIQTARPEELDTDAIERAECFLTTGITPALSERLFETTESLLGTETLTAFDLNYREKLWTAAEAKRAYEELLPAVDLLFAPERDVRSVLGYEGEPEALAMRLRERFDCETVVLTRGPDGALARTREETVEQSAVSAETVDPVGTGDAFVGGYLSRALSGASVARSLAYGAATAALKRTIAGDAAVVTQSDVEAVLEEKTAEIQR</sequence>
<dbReference type="InterPro" id="IPR002139">
    <property type="entry name" value="Ribo/fructo_kinase"/>
</dbReference>
<evidence type="ECO:0000313" key="5">
    <source>
        <dbReference type="EMBL" id="MXR50629.1"/>
    </source>
</evidence>
<dbReference type="PANTHER" id="PTHR43320:SF2">
    <property type="entry name" value="2-DEHYDRO-3-DEOXYGLUCONOKINASE_2-DEHYDRO-3-DEOXYGALACTONOKINASE"/>
    <property type="match status" value="1"/>
</dbReference>
<dbReference type="EMBL" id="WUUT01000001">
    <property type="protein sequence ID" value="MXR50629.1"/>
    <property type="molecule type" value="Genomic_DNA"/>
</dbReference>
<accession>A0A6B0TBP9</accession>
<gene>
    <name evidence="5" type="ORF">GRX03_03270</name>
</gene>
<dbReference type="RefSeq" id="WP_159762740.1">
    <property type="nucleotide sequence ID" value="NZ_WUUT01000001.1"/>
</dbReference>
<evidence type="ECO:0000256" key="3">
    <source>
        <dbReference type="ARBA" id="ARBA00022777"/>
    </source>
</evidence>
<evidence type="ECO:0000259" key="4">
    <source>
        <dbReference type="Pfam" id="PF00294"/>
    </source>
</evidence>
<evidence type="ECO:0000256" key="1">
    <source>
        <dbReference type="ARBA" id="ARBA00010688"/>
    </source>
</evidence>
<dbReference type="Proteomes" id="UP000466535">
    <property type="component" value="Unassembled WGS sequence"/>
</dbReference>
<dbReference type="AlphaFoldDB" id="A0A6B0TBP9"/>
<dbReference type="Gene3D" id="3.40.1190.20">
    <property type="match status" value="1"/>
</dbReference>
<dbReference type="CDD" id="cd01166">
    <property type="entry name" value="KdgK"/>
    <property type="match status" value="1"/>
</dbReference>
<dbReference type="PRINTS" id="PR00990">
    <property type="entry name" value="RIBOKINASE"/>
</dbReference>
<dbReference type="Pfam" id="PF00294">
    <property type="entry name" value="PfkB"/>
    <property type="match status" value="1"/>
</dbReference>
<reference evidence="5 6" key="1">
    <citation type="submission" date="2019-12" db="EMBL/GenBank/DDBJ databases">
        <title>Isolation and characterization of three novel carbon monoxide-oxidizing members of Halobacteria from salione crusts and soils.</title>
        <authorList>
            <person name="Myers M.R."/>
            <person name="King G.M."/>
        </authorList>
    </citation>
    <scope>NUCLEOTIDE SEQUENCE [LARGE SCALE GENOMIC DNA]</scope>
    <source>
        <strain evidence="5 6">WSH3</strain>
    </source>
</reference>
<feature type="domain" description="Carbohydrate kinase PfkB" evidence="4">
    <location>
        <begin position="3"/>
        <end position="291"/>
    </location>
</feature>
<organism evidence="5 6">
    <name type="scientific">Halovenus carboxidivorans</name>
    <dbReference type="NCBI Taxonomy" id="2692199"/>
    <lineage>
        <taxon>Archaea</taxon>
        <taxon>Methanobacteriati</taxon>
        <taxon>Methanobacteriota</taxon>
        <taxon>Stenosarchaea group</taxon>
        <taxon>Halobacteria</taxon>
        <taxon>Halobacteriales</taxon>
        <taxon>Haloarculaceae</taxon>
        <taxon>Halovenus</taxon>
    </lineage>
</organism>
<dbReference type="OrthoDB" id="96179at2157"/>
<proteinExistence type="inferred from homology"/>
<dbReference type="InterPro" id="IPR052700">
    <property type="entry name" value="Carb_kinase_PfkB-like"/>
</dbReference>
<dbReference type="GO" id="GO:0016301">
    <property type="term" value="F:kinase activity"/>
    <property type="evidence" value="ECO:0007669"/>
    <property type="project" value="UniProtKB-KW"/>
</dbReference>